<proteinExistence type="predicted"/>
<organism evidence="1 2">
    <name type="scientific">Nocardioides humilatus</name>
    <dbReference type="NCBI Taxonomy" id="2607660"/>
    <lineage>
        <taxon>Bacteria</taxon>
        <taxon>Bacillati</taxon>
        <taxon>Actinomycetota</taxon>
        <taxon>Actinomycetes</taxon>
        <taxon>Propionibacteriales</taxon>
        <taxon>Nocardioidaceae</taxon>
        <taxon>Nocardioides</taxon>
    </lineage>
</organism>
<dbReference type="InterPro" id="IPR027417">
    <property type="entry name" value="P-loop_NTPase"/>
</dbReference>
<reference evidence="1 2" key="1">
    <citation type="submission" date="2019-09" db="EMBL/GenBank/DDBJ databases">
        <title>Nocardioides panacisoli sp. nov., isolated from the soil of a ginseng field.</title>
        <authorList>
            <person name="Cho C."/>
        </authorList>
    </citation>
    <scope>NUCLEOTIDE SEQUENCE [LARGE SCALE GENOMIC DNA]</scope>
    <source>
        <strain evidence="1 2">BN130099</strain>
    </source>
</reference>
<sequence length="356" mass="40379">MPPPSDKPAVVLHVGSGKTGTTSIQSFFRLNRGALADRGVLYPRSPGRARHLKLALSFRSDDEYDAMPAWHQMRASTPPRFRRRFHRRLLDEVAEAHPHTVVFSDEAIYTLPDAGLERMRDFLAAHFGPVHLIAYVRRQDDHLVSYYQQQVKVGETRRLADFAEEPGYPYDYQRRLDELRSALQPDSMTVRRFESPRFVDGELEADFLHAAGIDPTGLQHGRLRNQSLDATSVEFLRLYNLHLVAQGAAVGVVDHRDLVVQLEGRSTGDQLTLSEAQLDRFMAQWDAPNAAVARAWFDDTELFTAARRRSRVTEDQHIDGAHLEELMTVADLSAEVRTAVRTIAERESDGGRAWTR</sequence>
<name>A0A5B1LFR7_9ACTN</name>
<dbReference type="SUPFAM" id="SSF52540">
    <property type="entry name" value="P-loop containing nucleoside triphosphate hydrolases"/>
    <property type="match status" value="1"/>
</dbReference>
<protein>
    <recommendedName>
        <fullName evidence="3">Sulfotransferase family protein</fullName>
    </recommendedName>
</protein>
<dbReference type="Gene3D" id="3.40.50.300">
    <property type="entry name" value="P-loop containing nucleotide triphosphate hydrolases"/>
    <property type="match status" value="1"/>
</dbReference>
<gene>
    <name evidence="1" type="ORF">F0U44_08395</name>
</gene>
<dbReference type="Proteomes" id="UP000325003">
    <property type="component" value="Unassembled WGS sequence"/>
</dbReference>
<reference evidence="1 2" key="2">
    <citation type="submission" date="2019-09" db="EMBL/GenBank/DDBJ databases">
        <authorList>
            <person name="Jin C."/>
        </authorList>
    </citation>
    <scope>NUCLEOTIDE SEQUENCE [LARGE SCALE GENOMIC DNA]</scope>
    <source>
        <strain evidence="1 2">BN130099</strain>
    </source>
</reference>
<evidence type="ECO:0000313" key="2">
    <source>
        <dbReference type="Proteomes" id="UP000325003"/>
    </source>
</evidence>
<comment type="caution">
    <text evidence="1">The sequence shown here is derived from an EMBL/GenBank/DDBJ whole genome shotgun (WGS) entry which is preliminary data.</text>
</comment>
<dbReference type="EMBL" id="VUJV01000003">
    <property type="protein sequence ID" value="KAA1418519.1"/>
    <property type="molecule type" value="Genomic_DNA"/>
</dbReference>
<dbReference type="AlphaFoldDB" id="A0A5B1LFR7"/>
<accession>A0A5B1LFR7</accession>
<dbReference type="RefSeq" id="WP_149727860.1">
    <property type="nucleotide sequence ID" value="NZ_VUJV01000003.1"/>
</dbReference>
<evidence type="ECO:0008006" key="3">
    <source>
        <dbReference type="Google" id="ProtNLM"/>
    </source>
</evidence>
<keyword evidence="2" id="KW-1185">Reference proteome</keyword>
<evidence type="ECO:0000313" key="1">
    <source>
        <dbReference type="EMBL" id="KAA1418519.1"/>
    </source>
</evidence>